<evidence type="ECO:0000313" key="2">
    <source>
        <dbReference type="Proteomes" id="UP000789702"/>
    </source>
</evidence>
<keyword evidence="2" id="KW-1185">Reference proteome</keyword>
<protein>
    <submittedName>
        <fullName evidence="1">7576_t:CDS:1</fullName>
    </submittedName>
</protein>
<accession>A0ACA9LMT6</accession>
<dbReference type="Proteomes" id="UP000789702">
    <property type="component" value="Unassembled WGS sequence"/>
</dbReference>
<proteinExistence type="predicted"/>
<name>A0ACA9LMT6_9GLOM</name>
<sequence>MNRQKIFTFLPTHTLNDPSKDLSHQNIQSVGKKRSRAVIVCNECKKSKKKCIGWNQSVIPFIPCSGCCKKGIECILPPRCNLCQKKLDNTGFCSNINCKKKKGNSENTFNEKEKEKTQSSKDILVKDENFEKLEKEIQLLKNDILAKDKSLKDDILAKDEKLKKLEREIQSLKDCILVKDENFEMLKKEIQTLKDENSERLKEEIQLLRDDTLKIKKIEERIKLLENDNLMKGKFYF</sequence>
<comment type="caution">
    <text evidence="1">The sequence shown here is derived from an EMBL/GenBank/DDBJ whole genome shotgun (WGS) entry which is preliminary data.</text>
</comment>
<evidence type="ECO:0000313" key="1">
    <source>
        <dbReference type="EMBL" id="CAG8535425.1"/>
    </source>
</evidence>
<dbReference type="EMBL" id="CAJVPU010004599">
    <property type="protein sequence ID" value="CAG8535425.1"/>
    <property type="molecule type" value="Genomic_DNA"/>
</dbReference>
<reference evidence="1" key="1">
    <citation type="submission" date="2021-06" db="EMBL/GenBank/DDBJ databases">
        <authorList>
            <person name="Kallberg Y."/>
            <person name="Tangrot J."/>
            <person name="Rosling A."/>
        </authorList>
    </citation>
    <scope>NUCLEOTIDE SEQUENCE</scope>
    <source>
        <strain evidence="1">IL203A</strain>
    </source>
</reference>
<gene>
    <name evidence="1" type="ORF">DHETER_LOCUS4559</name>
</gene>
<organism evidence="1 2">
    <name type="scientific">Dentiscutata heterogama</name>
    <dbReference type="NCBI Taxonomy" id="1316150"/>
    <lineage>
        <taxon>Eukaryota</taxon>
        <taxon>Fungi</taxon>
        <taxon>Fungi incertae sedis</taxon>
        <taxon>Mucoromycota</taxon>
        <taxon>Glomeromycotina</taxon>
        <taxon>Glomeromycetes</taxon>
        <taxon>Diversisporales</taxon>
        <taxon>Gigasporaceae</taxon>
        <taxon>Dentiscutata</taxon>
    </lineage>
</organism>